<evidence type="ECO:0000259" key="1">
    <source>
        <dbReference type="Pfam" id="PF20263"/>
    </source>
</evidence>
<dbReference type="Pfam" id="PF20263">
    <property type="entry name" value="LYRM2-like"/>
    <property type="match status" value="1"/>
</dbReference>
<dbReference type="CDD" id="cd20273">
    <property type="entry name" value="Complex1_LYR_unchar"/>
    <property type="match status" value="1"/>
</dbReference>
<reference evidence="2" key="1">
    <citation type="submission" date="2021-12" db="EMBL/GenBank/DDBJ databases">
        <authorList>
            <person name="Zaccaron A."/>
            <person name="Stergiopoulos I."/>
        </authorList>
    </citation>
    <scope>NUCLEOTIDE SEQUENCE</scope>
    <source>
        <strain evidence="2">Race5_Kim</strain>
    </source>
</reference>
<dbReference type="OrthoDB" id="5521299at2759"/>
<dbReference type="AlphaFoldDB" id="A0A9Q8P519"/>
<dbReference type="KEGG" id="ffu:CLAFUR5_02414"/>
<dbReference type="RefSeq" id="XP_047757909.1">
    <property type="nucleotide sequence ID" value="XM_047901562.1"/>
</dbReference>
<protein>
    <recommendedName>
        <fullName evidence="1">LYR motif-containing protein Cup1-like N-terminal domain-containing protein</fullName>
    </recommendedName>
</protein>
<dbReference type="GeneID" id="71982292"/>
<dbReference type="EMBL" id="CP090164">
    <property type="protein sequence ID" value="UJO13543.1"/>
    <property type="molecule type" value="Genomic_DNA"/>
</dbReference>
<dbReference type="InterPro" id="IPR046896">
    <property type="entry name" value="Cup1-like_N"/>
</dbReference>
<sequence>MLCWPRRGQALRNGGRWHLRCTLKASVRLYSTETAPSVSTANIRYHASGRESTSSIKPLELSINARHNLRALLRECSYLPDPAAKQYLSQHILSVFKRYDRSEWKGRVFPDVQARLQDKAREGRQALNRLRRANDGELKPLLRVLCLTYGRIGKRRHEFLGPMMPRDAVAEPAEHESEYMARDNGQDDAHAADIFADDERHLADVFQVLKTPRTGGADIALDAPDTPKALLHDRNGRMPQPTTVAGTQVYLQKLTPALHALAKSQMRISPATMTRPNPRHLKPDIAELNTAMRPMPKSRVKNMTNKWFANTLRRLLPPLPTQEWLRLQELADGKGIEEQLAQRRQRPKSPPADQPSALERVLMRGTFDVPNPTTRDVHRVTPRYMRRLYAAVFGQCPRMDWDAKNERWDVTWGSQVLARPHCSQDGQRQRALPGGLRHDVQIKIDEAPL</sequence>
<evidence type="ECO:0000313" key="3">
    <source>
        <dbReference type="Proteomes" id="UP000756132"/>
    </source>
</evidence>
<dbReference type="Proteomes" id="UP000756132">
    <property type="component" value="Chromosome 2"/>
</dbReference>
<feature type="domain" description="LYR motif-containing protein Cup1-like N-terminal" evidence="1">
    <location>
        <begin position="69"/>
        <end position="160"/>
    </location>
</feature>
<organism evidence="2 3">
    <name type="scientific">Passalora fulva</name>
    <name type="common">Tomato leaf mold</name>
    <name type="synonym">Cladosporium fulvum</name>
    <dbReference type="NCBI Taxonomy" id="5499"/>
    <lineage>
        <taxon>Eukaryota</taxon>
        <taxon>Fungi</taxon>
        <taxon>Dikarya</taxon>
        <taxon>Ascomycota</taxon>
        <taxon>Pezizomycotina</taxon>
        <taxon>Dothideomycetes</taxon>
        <taxon>Dothideomycetidae</taxon>
        <taxon>Mycosphaerellales</taxon>
        <taxon>Mycosphaerellaceae</taxon>
        <taxon>Fulvia</taxon>
    </lineage>
</organism>
<evidence type="ECO:0000313" key="2">
    <source>
        <dbReference type="EMBL" id="UJO13543.1"/>
    </source>
</evidence>
<proteinExistence type="predicted"/>
<accession>A0A9Q8P519</accession>
<name>A0A9Q8P519_PASFU</name>
<keyword evidence="3" id="KW-1185">Reference proteome</keyword>
<gene>
    <name evidence="2" type="ORF">CLAFUR5_02414</name>
</gene>
<reference evidence="2" key="2">
    <citation type="journal article" date="2022" name="Microb. Genom.">
        <title>A chromosome-scale genome assembly of the tomato pathogen Cladosporium fulvum reveals a compartmentalized genome architecture and the presence of a dispensable chromosome.</title>
        <authorList>
            <person name="Zaccaron A.Z."/>
            <person name="Chen L.H."/>
            <person name="Samaras A."/>
            <person name="Stergiopoulos I."/>
        </authorList>
    </citation>
    <scope>NUCLEOTIDE SEQUENCE</scope>
    <source>
        <strain evidence="2">Race5_Kim</strain>
    </source>
</reference>